<feature type="domain" description="ABC transporter" evidence="4">
    <location>
        <begin position="2"/>
        <end position="244"/>
    </location>
</feature>
<dbReference type="Proteomes" id="UP000722121">
    <property type="component" value="Unassembled WGS sequence"/>
</dbReference>
<dbReference type="InterPro" id="IPR003439">
    <property type="entry name" value="ABC_transporter-like_ATP-bd"/>
</dbReference>
<dbReference type="InterPro" id="IPR027417">
    <property type="entry name" value="P-loop_NTPase"/>
</dbReference>
<evidence type="ECO:0000313" key="5">
    <source>
        <dbReference type="EMBL" id="MBN4066507.1"/>
    </source>
</evidence>
<dbReference type="PANTHER" id="PTHR43023">
    <property type="entry name" value="PROTEIN TRIGALACTOSYLDIACYLGLYCEROL 3, CHLOROPLASTIC"/>
    <property type="match status" value="1"/>
</dbReference>
<dbReference type="EMBL" id="JAFITR010000003">
    <property type="protein sequence ID" value="MBN4066507.1"/>
    <property type="molecule type" value="Genomic_DNA"/>
</dbReference>
<evidence type="ECO:0000256" key="2">
    <source>
        <dbReference type="ARBA" id="ARBA00022741"/>
    </source>
</evidence>
<dbReference type="PROSITE" id="PS00211">
    <property type="entry name" value="ABC_TRANSPORTER_1"/>
    <property type="match status" value="1"/>
</dbReference>
<reference evidence="5 6" key="1">
    <citation type="submission" date="2021-02" db="EMBL/GenBank/DDBJ databases">
        <title>Activity-based single-cell genomes from oceanic crustal fluid captures similar information to metagenomic and metatranscriptomic surveys with orders of magnitude less sampling.</title>
        <authorList>
            <person name="D'Angelo T.S."/>
            <person name="Orcutt B.N."/>
        </authorList>
    </citation>
    <scope>NUCLEOTIDE SEQUENCE [LARGE SCALE GENOMIC DNA]</scope>
    <source>
        <strain evidence="5">AH-315-G07</strain>
    </source>
</reference>
<dbReference type="InterPro" id="IPR017871">
    <property type="entry name" value="ABC_transporter-like_CS"/>
</dbReference>
<evidence type="ECO:0000256" key="1">
    <source>
        <dbReference type="ARBA" id="ARBA00022448"/>
    </source>
</evidence>
<dbReference type="SUPFAM" id="SSF52540">
    <property type="entry name" value="P-loop containing nucleoside triphosphate hydrolases"/>
    <property type="match status" value="1"/>
</dbReference>
<keyword evidence="1" id="KW-0813">Transport</keyword>
<evidence type="ECO:0000259" key="4">
    <source>
        <dbReference type="PROSITE" id="PS50893"/>
    </source>
</evidence>
<organism evidence="5 6">
    <name type="scientific">Simkania negevensis</name>
    <dbReference type="NCBI Taxonomy" id="83561"/>
    <lineage>
        <taxon>Bacteria</taxon>
        <taxon>Pseudomonadati</taxon>
        <taxon>Chlamydiota</taxon>
        <taxon>Chlamydiia</taxon>
        <taxon>Parachlamydiales</taxon>
        <taxon>Simkaniaceae</taxon>
        <taxon>Simkania</taxon>
    </lineage>
</organism>
<accession>A0ABS3AR09</accession>
<comment type="caution">
    <text evidence="5">The sequence shown here is derived from an EMBL/GenBank/DDBJ whole genome shotgun (WGS) entry which is preliminary data.</text>
</comment>
<dbReference type="PANTHER" id="PTHR43023:SF6">
    <property type="entry name" value="INTERMEMBRANE PHOSPHOLIPID TRANSPORT SYSTEM ATP-BINDING PROTEIN MLAF"/>
    <property type="match status" value="1"/>
</dbReference>
<dbReference type="SMART" id="SM00382">
    <property type="entry name" value="AAA"/>
    <property type="match status" value="1"/>
</dbReference>
<proteinExistence type="predicted"/>
<protein>
    <submittedName>
        <fullName evidence="5">ATP-binding cassette domain-containing protein</fullName>
    </submittedName>
</protein>
<keyword evidence="3 5" id="KW-0067">ATP-binding</keyword>
<evidence type="ECO:0000313" key="6">
    <source>
        <dbReference type="Proteomes" id="UP000722121"/>
    </source>
</evidence>
<dbReference type="GO" id="GO:0005524">
    <property type="term" value="F:ATP binding"/>
    <property type="evidence" value="ECO:0007669"/>
    <property type="project" value="UniProtKB-KW"/>
</dbReference>
<keyword evidence="2" id="KW-0547">Nucleotide-binding</keyword>
<dbReference type="Pfam" id="PF00005">
    <property type="entry name" value="ABC_tran"/>
    <property type="match status" value="1"/>
</dbReference>
<keyword evidence="6" id="KW-1185">Reference proteome</keyword>
<sequence length="251" mass="27634">MIVAKGVWKSFGKTEVLQGLDLEVKKGETLVILGRSGVGKSVLLKHIIGLLSPDSGSIEVDGVCISSLRGTALYRSVRSMGMLFQGAALFDSMTLGENTAFYLRQHGDPLHFQQMAEQDIEDCVDQALSMVGLESAKDKMPSELSGGMRKRAGIARLVIYHPQVVLYDEPTTGLDPITAMQINELIIRAKEELHSTSVVVTHDIDSALTVGDRLALHHNGKIAYIADKEEFVRIEDPLVQDFMKRGRKDDR</sequence>
<dbReference type="PROSITE" id="PS50893">
    <property type="entry name" value="ABC_TRANSPORTER_2"/>
    <property type="match status" value="1"/>
</dbReference>
<name>A0ABS3AR09_9BACT</name>
<dbReference type="InterPro" id="IPR003593">
    <property type="entry name" value="AAA+_ATPase"/>
</dbReference>
<evidence type="ECO:0000256" key="3">
    <source>
        <dbReference type="ARBA" id="ARBA00022840"/>
    </source>
</evidence>
<gene>
    <name evidence="5" type="ORF">JYU14_00275</name>
</gene>
<dbReference type="Gene3D" id="3.40.50.300">
    <property type="entry name" value="P-loop containing nucleotide triphosphate hydrolases"/>
    <property type="match status" value="1"/>
</dbReference>